<reference evidence="2 3" key="1">
    <citation type="submission" date="2018-05" db="EMBL/GenBank/DDBJ databases">
        <title>Freshwater and sediment microbial communities from various areas in North America, analyzing microbe dynamics in response to fracking.</title>
        <authorList>
            <person name="Lamendella R."/>
        </authorList>
    </citation>
    <scope>NUCLEOTIDE SEQUENCE [LARGE SCALE GENOMIC DNA]</scope>
    <source>
        <strain evidence="2 3">125B1</strain>
    </source>
</reference>
<proteinExistence type="predicted"/>
<name>A0A317PWR0_9GAMM</name>
<feature type="transmembrane region" description="Helical" evidence="1">
    <location>
        <begin position="38"/>
        <end position="58"/>
    </location>
</feature>
<sequence>MDILSTAIQVNLSTLIFAFIAGIFVWRFNHPGKVRFCLGLVIVCLSGILAIPATHLLTGSSMSLITQSNIIGILHGAGLLICATAFKSNAKRV</sequence>
<feature type="transmembrane region" description="Helical" evidence="1">
    <location>
        <begin position="6"/>
        <end position="26"/>
    </location>
</feature>
<evidence type="ECO:0000313" key="2">
    <source>
        <dbReference type="EMBL" id="PWW05929.1"/>
    </source>
</evidence>
<dbReference type="Proteomes" id="UP000246964">
    <property type="component" value="Unassembled WGS sequence"/>
</dbReference>
<feature type="transmembrane region" description="Helical" evidence="1">
    <location>
        <begin position="64"/>
        <end position="86"/>
    </location>
</feature>
<evidence type="ECO:0000313" key="3">
    <source>
        <dbReference type="Proteomes" id="UP000246964"/>
    </source>
</evidence>
<gene>
    <name evidence="2" type="ORF">DET45_1365</name>
</gene>
<keyword evidence="1" id="KW-0812">Transmembrane</keyword>
<dbReference type="RefSeq" id="WP_110077078.1">
    <property type="nucleotide sequence ID" value="NZ_QGTT01000036.1"/>
</dbReference>
<organism evidence="2 3">
    <name type="scientific">Pseudidiomarina maritima</name>
    <dbReference type="NCBI Taxonomy" id="519453"/>
    <lineage>
        <taxon>Bacteria</taxon>
        <taxon>Pseudomonadati</taxon>
        <taxon>Pseudomonadota</taxon>
        <taxon>Gammaproteobacteria</taxon>
        <taxon>Alteromonadales</taxon>
        <taxon>Idiomarinaceae</taxon>
        <taxon>Pseudidiomarina</taxon>
    </lineage>
</organism>
<accession>A0A317PWR0</accession>
<evidence type="ECO:0000256" key="1">
    <source>
        <dbReference type="SAM" id="Phobius"/>
    </source>
</evidence>
<keyword evidence="3" id="KW-1185">Reference proteome</keyword>
<dbReference type="AlphaFoldDB" id="A0A317PWR0"/>
<keyword evidence="1" id="KW-0472">Membrane</keyword>
<keyword evidence="1" id="KW-1133">Transmembrane helix</keyword>
<dbReference type="EMBL" id="QGTT01000036">
    <property type="protein sequence ID" value="PWW05929.1"/>
    <property type="molecule type" value="Genomic_DNA"/>
</dbReference>
<comment type="caution">
    <text evidence="2">The sequence shown here is derived from an EMBL/GenBank/DDBJ whole genome shotgun (WGS) entry which is preliminary data.</text>
</comment>
<protein>
    <submittedName>
        <fullName evidence="2">Uncharacterized protein</fullName>
    </submittedName>
</protein>